<accession>A0A0E0MRT9</accession>
<dbReference type="AlphaFoldDB" id="A0A0E0MRT9"/>
<proteinExistence type="predicted"/>
<dbReference type="Proteomes" id="UP000008022">
    <property type="component" value="Unassembled WGS sequence"/>
</dbReference>
<reference evidence="2" key="1">
    <citation type="submission" date="2013-06" db="EMBL/GenBank/DDBJ databases">
        <authorList>
            <person name="Zhao Q."/>
        </authorList>
    </citation>
    <scope>NUCLEOTIDE SEQUENCE</scope>
    <source>
        <strain evidence="2">cv. W1943</strain>
    </source>
</reference>
<name>A0A0E0MRT9_ORYRU</name>
<dbReference type="HOGENOM" id="CLU_1491297_0_0_1"/>
<dbReference type="Gramene" id="ORUFI01G04430.1">
    <property type="protein sequence ID" value="ORUFI01G04430.1"/>
    <property type="gene ID" value="ORUFI01G04430"/>
</dbReference>
<reference evidence="1" key="2">
    <citation type="submission" date="2015-06" db="UniProtKB">
        <authorList>
            <consortium name="EnsemblPlants"/>
        </authorList>
    </citation>
    <scope>IDENTIFICATION</scope>
</reference>
<organism evidence="1 2">
    <name type="scientific">Oryza rufipogon</name>
    <name type="common">Brownbeard rice</name>
    <name type="synonym">Asian wild rice</name>
    <dbReference type="NCBI Taxonomy" id="4529"/>
    <lineage>
        <taxon>Eukaryota</taxon>
        <taxon>Viridiplantae</taxon>
        <taxon>Streptophyta</taxon>
        <taxon>Embryophyta</taxon>
        <taxon>Tracheophyta</taxon>
        <taxon>Spermatophyta</taxon>
        <taxon>Magnoliopsida</taxon>
        <taxon>Liliopsida</taxon>
        <taxon>Poales</taxon>
        <taxon>Poaceae</taxon>
        <taxon>BOP clade</taxon>
        <taxon>Oryzoideae</taxon>
        <taxon>Oryzeae</taxon>
        <taxon>Oryzinae</taxon>
        <taxon>Oryza</taxon>
    </lineage>
</organism>
<dbReference type="OMA" id="DSCCTRR"/>
<dbReference type="EnsemblPlants" id="ORUFI01G04430.1">
    <property type="protein sequence ID" value="ORUFI01G04430.1"/>
    <property type="gene ID" value="ORUFI01G04430"/>
</dbReference>
<sequence>MGFHVTAKEFKVVRLGVEVGKLHLHAIVLTVGDARGWRAPAAIGNHDDTFLGFTDDDASIDSDVHAPGVGGRDGCLHWSFRTDYLDKPPRRPLLLGSRRRRFLPPWLVAALRYLDDDGDLSMAEKKKRRRRKLLLATTAQEAHIYDPDSDSLRKMASIAGRATTIQCDSCCTRRALSGFLAS</sequence>
<protein>
    <submittedName>
        <fullName evidence="1">Uncharacterized protein</fullName>
    </submittedName>
</protein>
<keyword evidence="2" id="KW-1185">Reference proteome</keyword>
<evidence type="ECO:0000313" key="2">
    <source>
        <dbReference type="Proteomes" id="UP000008022"/>
    </source>
</evidence>
<evidence type="ECO:0000313" key="1">
    <source>
        <dbReference type="EnsemblPlants" id="ORUFI01G04430.1"/>
    </source>
</evidence>